<dbReference type="GO" id="GO:0016020">
    <property type="term" value="C:membrane"/>
    <property type="evidence" value="ECO:0007669"/>
    <property type="project" value="UniProtKB-SubCell"/>
</dbReference>
<dbReference type="Pfam" id="PF00892">
    <property type="entry name" value="EamA"/>
    <property type="match status" value="2"/>
</dbReference>
<accession>A0A7Y0AYA2</accession>
<feature type="transmembrane region" description="Helical" evidence="6">
    <location>
        <begin position="125"/>
        <end position="144"/>
    </location>
</feature>
<comment type="subcellular location">
    <subcellularLocation>
        <location evidence="1">Membrane</location>
        <topology evidence="1">Multi-pass membrane protein</topology>
    </subcellularLocation>
</comment>
<feature type="transmembrane region" description="Helical" evidence="6">
    <location>
        <begin position="150"/>
        <end position="168"/>
    </location>
</feature>
<dbReference type="PANTHER" id="PTHR22911:SF6">
    <property type="entry name" value="SOLUTE CARRIER FAMILY 35 MEMBER G1"/>
    <property type="match status" value="1"/>
</dbReference>
<keyword evidence="3 6" id="KW-0812">Transmembrane</keyword>
<comment type="similarity">
    <text evidence="2">Belongs to the drug/metabolite transporter (DMT) superfamily. 10 TMS drug/metabolite exporter (DME) (TC 2.A.7.3) family.</text>
</comment>
<evidence type="ECO:0000256" key="2">
    <source>
        <dbReference type="ARBA" id="ARBA00009853"/>
    </source>
</evidence>
<dbReference type="SUPFAM" id="SSF103481">
    <property type="entry name" value="Multidrug resistance efflux transporter EmrE"/>
    <property type="match status" value="2"/>
</dbReference>
<evidence type="ECO:0000256" key="5">
    <source>
        <dbReference type="ARBA" id="ARBA00023136"/>
    </source>
</evidence>
<keyword evidence="4 6" id="KW-1133">Transmembrane helix</keyword>
<feature type="transmembrane region" description="Helical" evidence="6">
    <location>
        <begin position="236"/>
        <end position="255"/>
    </location>
</feature>
<evidence type="ECO:0000259" key="7">
    <source>
        <dbReference type="Pfam" id="PF00892"/>
    </source>
</evidence>
<evidence type="ECO:0000256" key="1">
    <source>
        <dbReference type="ARBA" id="ARBA00004141"/>
    </source>
</evidence>
<evidence type="ECO:0000256" key="3">
    <source>
        <dbReference type="ARBA" id="ARBA00022692"/>
    </source>
</evidence>
<organism evidence="8 9">
    <name type="scientific">Rhizobium terricola</name>
    <dbReference type="NCBI Taxonomy" id="2728849"/>
    <lineage>
        <taxon>Bacteria</taxon>
        <taxon>Pseudomonadati</taxon>
        <taxon>Pseudomonadota</taxon>
        <taxon>Alphaproteobacteria</taxon>
        <taxon>Hyphomicrobiales</taxon>
        <taxon>Rhizobiaceae</taxon>
        <taxon>Rhizobium/Agrobacterium group</taxon>
        <taxon>Rhizobium</taxon>
    </lineage>
</organism>
<protein>
    <submittedName>
        <fullName evidence="8">DMT family transporter</fullName>
    </submittedName>
</protein>
<feature type="domain" description="EamA" evidence="7">
    <location>
        <begin position="150"/>
        <end position="278"/>
    </location>
</feature>
<comment type="caution">
    <text evidence="8">The sequence shown here is derived from an EMBL/GenBank/DDBJ whole genome shotgun (WGS) entry which is preliminary data.</text>
</comment>
<dbReference type="InterPro" id="IPR000620">
    <property type="entry name" value="EamA_dom"/>
</dbReference>
<dbReference type="PANTHER" id="PTHR22911">
    <property type="entry name" value="ACYL-MALONYL CONDENSING ENZYME-RELATED"/>
    <property type="match status" value="1"/>
</dbReference>
<name>A0A7Y0AYA2_9HYPH</name>
<dbReference type="EMBL" id="JABBGK010000003">
    <property type="protein sequence ID" value="NML75739.1"/>
    <property type="molecule type" value="Genomic_DNA"/>
</dbReference>
<proteinExistence type="inferred from homology"/>
<dbReference type="AlphaFoldDB" id="A0A7Y0AYA2"/>
<feature type="transmembrane region" description="Helical" evidence="6">
    <location>
        <begin position="261"/>
        <end position="279"/>
    </location>
</feature>
<evidence type="ECO:0000256" key="6">
    <source>
        <dbReference type="SAM" id="Phobius"/>
    </source>
</evidence>
<feature type="transmembrane region" description="Helical" evidence="6">
    <location>
        <begin position="205"/>
        <end position="224"/>
    </location>
</feature>
<feature type="transmembrane region" description="Helical" evidence="6">
    <location>
        <begin position="94"/>
        <end position="113"/>
    </location>
</feature>
<dbReference type="Proteomes" id="UP000541470">
    <property type="component" value="Unassembled WGS sequence"/>
</dbReference>
<evidence type="ECO:0000256" key="4">
    <source>
        <dbReference type="ARBA" id="ARBA00022989"/>
    </source>
</evidence>
<reference evidence="8 9" key="1">
    <citation type="submission" date="2020-04" db="EMBL/GenBank/DDBJ databases">
        <title>Rhizobium sp. S-51 isolated from soil.</title>
        <authorList>
            <person name="Dahal R.H."/>
        </authorList>
    </citation>
    <scope>NUCLEOTIDE SEQUENCE [LARGE SCALE GENOMIC DNA]</scope>
    <source>
        <strain evidence="8 9">S-51</strain>
    </source>
</reference>
<dbReference type="RefSeq" id="WP_169593591.1">
    <property type="nucleotide sequence ID" value="NZ_JABBGK010000003.1"/>
</dbReference>
<dbReference type="InterPro" id="IPR037185">
    <property type="entry name" value="EmrE-like"/>
</dbReference>
<keyword evidence="9" id="KW-1185">Reference proteome</keyword>
<evidence type="ECO:0000313" key="9">
    <source>
        <dbReference type="Proteomes" id="UP000541470"/>
    </source>
</evidence>
<feature type="transmembrane region" description="Helical" evidence="6">
    <location>
        <begin position="39"/>
        <end position="59"/>
    </location>
</feature>
<sequence>MKTTVGLGILLTSLSYFLFTLHDGVIKLLVETTTVWQILFFRSVTILAGCLLFGGPSLVREAATSPVVKPMVIRSFLLLGAWLSYYNAARTMQLAEITTLYYAAPVVATLLAVPILKERVTAPRWTAVIVGFVGVLVATNPIGLRITFPVYLALQAAFLWAFSTVLLRRTAMGARSLVQMTVTNSFFLILTGTMVFQVWHQPSLAELGLSLATGIIGGVAQLAFFEGMRKAPISVLAPFEYTSLVWAFVLGYAIWGDVPAANVFLGAALICSAGLIIIFSERLVARRQAT</sequence>
<gene>
    <name evidence="8" type="ORF">HHL25_16535</name>
</gene>
<keyword evidence="5 6" id="KW-0472">Membrane</keyword>
<feature type="transmembrane region" description="Helical" evidence="6">
    <location>
        <begin position="180"/>
        <end position="199"/>
    </location>
</feature>
<feature type="transmembrane region" description="Helical" evidence="6">
    <location>
        <begin position="71"/>
        <end position="88"/>
    </location>
</feature>
<feature type="domain" description="EamA" evidence="7">
    <location>
        <begin position="7"/>
        <end position="138"/>
    </location>
</feature>
<evidence type="ECO:0000313" key="8">
    <source>
        <dbReference type="EMBL" id="NML75739.1"/>
    </source>
</evidence>